<dbReference type="RefSeq" id="WP_045161807.1">
    <property type="nucleotide sequence ID" value="NZ_JYHV01000015.1"/>
</dbReference>
<dbReference type="OrthoDB" id="6887694at2"/>
<accession>A0A0D9AMK9</accession>
<evidence type="ECO:0000313" key="1">
    <source>
        <dbReference type="EMBL" id="KJH82265.1"/>
    </source>
</evidence>
<evidence type="ECO:0000313" key="2">
    <source>
        <dbReference type="Proteomes" id="UP000032487"/>
    </source>
</evidence>
<proteinExistence type="predicted"/>
<gene>
    <name evidence="1" type="ORF">UF78_08955</name>
</gene>
<dbReference type="EMBL" id="JYHV01000015">
    <property type="protein sequence ID" value="KJH82265.1"/>
    <property type="molecule type" value="Genomic_DNA"/>
</dbReference>
<reference evidence="1 2" key="1">
    <citation type="submission" date="2015-02" db="EMBL/GenBank/DDBJ databases">
        <title>Draft genome sequence of Pseudomonas stutzeri NT0128 isolated from wheat (Triticum turgidum) rhizosphere.</title>
        <authorList>
            <person name="Tovi N."/>
            <person name="Frenk S."/>
            <person name="Hadar Y."/>
            <person name="Minz D."/>
        </authorList>
    </citation>
    <scope>NUCLEOTIDE SEQUENCE [LARGE SCALE GENOMIC DNA]</scope>
    <source>
        <strain evidence="1 2">NT0128</strain>
    </source>
</reference>
<name>A0A0D9AMK9_STUST</name>
<dbReference type="AlphaFoldDB" id="A0A0D9AMK9"/>
<dbReference type="Proteomes" id="UP000032487">
    <property type="component" value="Unassembled WGS sequence"/>
</dbReference>
<sequence length="108" mass="12023">MESPNPTVAALQKAQDITSRWSDGELGAEEAQQALKAVFDQWQPGNRASETEQVAEVALTASRIAFQDWLQRGENCEELVTQLRWILDPSKDGITDPALNVYAPQRPE</sequence>
<comment type="caution">
    <text evidence="1">The sequence shown here is derived from an EMBL/GenBank/DDBJ whole genome shotgun (WGS) entry which is preliminary data.</text>
</comment>
<organism evidence="1 2">
    <name type="scientific">Stutzerimonas stutzeri</name>
    <name type="common">Pseudomonas stutzeri</name>
    <dbReference type="NCBI Taxonomy" id="316"/>
    <lineage>
        <taxon>Bacteria</taxon>
        <taxon>Pseudomonadati</taxon>
        <taxon>Pseudomonadota</taxon>
        <taxon>Gammaproteobacteria</taxon>
        <taxon>Pseudomonadales</taxon>
        <taxon>Pseudomonadaceae</taxon>
        <taxon>Stutzerimonas</taxon>
    </lineage>
</organism>
<protein>
    <submittedName>
        <fullName evidence="1">Uncharacterized protein</fullName>
    </submittedName>
</protein>
<dbReference type="PATRIC" id="fig|316.101.peg.816"/>